<keyword evidence="2" id="KW-1185">Reference proteome</keyword>
<proteinExistence type="predicted"/>
<comment type="caution">
    <text evidence="1">The sequence shown here is derived from an EMBL/GenBank/DDBJ whole genome shotgun (WGS) entry which is preliminary data.</text>
</comment>
<dbReference type="EMBL" id="JARIHO010000062">
    <property type="protein sequence ID" value="KAJ7315388.1"/>
    <property type="molecule type" value="Genomic_DNA"/>
</dbReference>
<protein>
    <submittedName>
        <fullName evidence="1">Uncharacterized protein</fullName>
    </submittedName>
</protein>
<dbReference type="AlphaFoldDB" id="A0AAD6ZC37"/>
<accession>A0AAD6ZC37</accession>
<organism evidence="1 2">
    <name type="scientific">Mycena albidolilacea</name>
    <dbReference type="NCBI Taxonomy" id="1033008"/>
    <lineage>
        <taxon>Eukaryota</taxon>
        <taxon>Fungi</taxon>
        <taxon>Dikarya</taxon>
        <taxon>Basidiomycota</taxon>
        <taxon>Agaricomycotina</taxon>
        <taxon>Agaricomycetes</taxon>
        <taxon>Agaricomycetidae</taxon>
        <taxon>Agaricales</taxon>
        <taxon>Marasmiineae</taxon>
        <taxon>Mycenaceae</taxon>
        <taxon>Mycena</taxon>
    </lineage>
</organism>
<sequence>MDAQYYVKRPHLLSSSNTIEQFSAHVADLYTKAVTLHDAATKLSARDRIAWHDPELATLDKEIDRFVAALPEVLSPPLLVVHVLAHLATIQLHAPLTNYHESSRTTALSAARSVSDILVNTEITNVAGFDAVLAPLLSTTTLVFIAEISRRLREGATYRVQVLRTQLETVIQAMQQFAHHSPLIVAPALALRPIWASSVGPAAPPQLMALHSHSKRGDHFVPITTRALLPPLHRTGSPSPPALLIPL</sequence>
<evidence type="ECO:0000313" key="1">
    <source>
        <dbReference type="EMBL" id="KAJ7315388.1"/>
    </source>
</evidence>
<gene>
    <name evidence="1" type="ORF">DFH08DRAFT_1086911</name>
</gene>
<evidence type="ECO:0000313" key="2">
    <source>
        <dbReference type="Proteomes" id="UP001218218"/>
    </source>
</evidence>
<dbReference type="Proteomes" id="UP001218218">
    <property type="component" value="Unassembled WGS sequence"/>
</dbReference>
<reference evidence="1" key="1">
    <citation type="submission" date="2023-03" db="EMBL/GenBank/DDBJ databases">
        <title>Massive genome expansion in bonnet fungi (Mycena s.s.) driven by repeated elements and novel gene families across ecological guilds.</title>
        <authorList>
            <consortium name="Lawrence Berkeley National Laboratory"/>
            <person name="Harder C.B."/>
            <person name="Miyauchi S."/>
            <person name="Viragh M."/>
            <person name="Kuo A."/>
            <person name="Thoen E."/>
            <person name="Andreopoulos B."/>
            <person name="Lu D."/>
            <person name="Skrede I."/>
            <person name="Drula E."/>
            <person name="Henrissat B."/>
            <person name="Morin E."/>
            <person name="Kohler A."/>
            <person name="Barry K."/>
            <person name="LaButti K."/>
            <person name="Morin E."/>
            <person name="Salamov A."/>
            <person name="Lipzen A."/>
            <person name="Mereny Z."/>
            <person name="Hegedus B."/>
            <person name="Baldrian P."/>
            <person name="Stursova M."/>
            <person name="Weitz H."/>
            <person name="Taylor A."/>
            <person name="Grigoriev I.V."/>
            <person name="Nagy L.G."/>
            <person name="Martin F."/>
            <person name="Kauserud H."/>
        </authorList>
    </citation>
    <scope>NUCLEOTIDE SEQUENCE</scope>
    <source>
        <strain evidence="1">CBHHK002</strain>
    </source>
</reference>
<name>A0AAD6ZC37_9AGAR</name>